<feature type="region of interest" description="Disordered" evidence="5">
    <location>
        <begin position="150"/>
        <end position="199"/>
    </location>
</feature>
<feature type="domain" description="MYND-type" evidence="6">
    <location>
        <begin position="194"/>
        <end position="236"/>
    </location>
</feature>
<dbReference type="GO" id="GO:0008270">
    <property type="term" value="F:zinc ion binding"/>
    <property type="evidence" value="ECO:0007669"/>
    <property type="project" value="UniProtKB-KW"/>
</dbReference>
<proteinExistence type="predicted"/>
<evidence type="ECO:0000313" key="8">
    <source>
        <dbReference type="Proteomes" id="UP000799428"/>
    </source>
</evidence>
<evidence type="ECO:0000256" key="5">
    <source>
        <dbReference type="SAM" id="MobiDB-lite"/>
    </source>
</evidence>
<keyword evidence="8" id="KW-1185">Reference proteome</keyword>
<keyword evidence="2 4" id="KW-0863">Zinc-finger</keyword>
<evidence type="ECO:0000313" key="7">
    <source>
        <dbReference type="EMBL" id="KAF2703744.1"/>
    </source>
</evidence>
<keyword evidence="3" id="KW-0862">Zinc</keyword>
<feature type="compositionally biased region" description="Low complexity" evidence="5">
    <location>
        <begin position="47"/>
        <end position="57"/>
    </location>
</feature>
<dbReference type="AlphaFoldDB" id="A0A6G1JT10"/>
<dbReference type="Gene3D" id="6.10.140.2220">
    <property type="match status" value="1"/>
</dbReference>
<feature type="compositionally biased region" description="Acidic residues" evidence="5">
    <location>
        <begin position="639"/>
        <end position="655"/>
    </location>
</feature>
<dbReference type="Pfam" id="PF01753">
    <property type="entry name" value="zf-MYND"/>
    <property type="match status" value="1"/>
</dbReference>
<accession>A0A6G1JT10</accession>
<organism evidence="7 8">
    <name type="scientific">Pleomassaria siparia CBS 279.74</name>
    <dbReference type="NCBI Taxonomy" id="1314801"/>
    <lineage>
        <taxon>Eukaryota</taxon>
        <taxon>Fungi</taxon>
        <taxon>Dikarya</taxon>
        <taxon>Ascomycota</taxon>
        <taxon>Pezizomycotina</taxon>
        <taxon>Dothideomycetes</taxon>
        <taxon>Pleosporomycetidae</taxon>
        <taxon>Pleosporales</taxon>
        <taxon>Pleomassariaceae</taxon>
        <taxon>Pleomassaria</taxon>
    </lineage>
</organism>
<evidence type="ECO:0000256" key="4">
    <source>
        <dbReference type="PROSITE-ProRule" id="PRU00134"/>
    </source>
</evidence>
<feature type="region of interest" description="Disordered" evidence="5">
    <location>
        <begin position="467"/>
        <end position="491"/>
    </location>
</feature>
<dbReference type="SUPFAM" id="SSF144232">
    <property type="entry name" value="HIT/MYND zinc finger-like"/>
    <property type="match status" value="1"/>
</dbReference>
<reference evidence="7" key="1">
    <citation type="journal article" date="2020" name="Stud. Mycol.">
        <title>101 Dothideomycetes genomes: a test case for predicting lifestyles and emergence of pathogens.</title>
        <authorList>
            <person name="Haridas S."/>
            <person name="Albert R."/>
            <person name="Binder M."/>
            <person name="Bloem J."/>
            <person name="Labutti K."/>
            <person name="Salamov A."/>
            <person name="Andreopoulos B."/>
            <person name="Baker S."/>
            <person name="Barry K."/>
            <person name="Bills G."/>
            <person name="Bluhm B."/>
            <person name="Cannon C."/>
            <person name="Castanera R."/>
            <person name="Culley D."/>
            <person name="Daum C."/>
            <person name="Ezra D."/>
            <person name="Gonzalez J."/>
            <person name="Henrissat B."/>
            <person name="Kuo A."/>
            <person name="Liang C."/>
            <person name="Lipzen A."/>
            <person name="Lutzoni F."/>
            <person name="Magnuson J."/>
            <person name="Mondo S."/>
            <person name="Nolan M."/>
            <person name="Ohm R."/>
            <person name="Pangilinan J."/>
            <person name="Park H.-J."/>
            <person name="Ramirez L."/>
            <person name="Alfaro M."/>
            <person name="Sun H."/>
            <person name="Tritt A."/>
            <person name="Yoshinaga Y."/>
            <person name="Zwiers L.-H."/>
            <person name="Turgeon B."/>
            <person name="Goodwin S."/>
            <person name="Spatafora J."/>
            <person name="Crous P."/>
            <person name="Grigoriev I."/>
        </authorList>
    </citation>
    <scope>NUCLEOTIDE SEQUENCE</scope>
    <source>
        <strain evidence="7">CBS 279.74</strain>
    </source>
</reference>
<sequence>MPENSSLVPVCGDGHLRLQANKPEPSPKLLPETPCGYVPVHPNDARSPSGSSPTPSSGDRHLHSNKTEPPPDSTYTAVAMKANDPIANAIEGDASNIQIAAQQPLSTGESAATQFQSPTPYLAAEQTFEYASSKPSEDAIQSCVMDLGSPTTASECENDTKTTPEPALQRTVSPTPEQLELLMSPSPPSSSPSSSQCNSSNFINSSLPTNPCRCNVIRYCSRECQEQDAPAHQLLCNTWNELHPTHPKNSRPSETYRSAIFFPENPEDGNACFVWLQHWENRTDSGTCYDQPIVGQYFDNVAKLTKVNIVENLVLCRPLDHTIQIVTACRNDSEYALKTNSSIASLVDARHAFRWKGPLLAYGLQGDLDLAPKGSDLDLHDLRHIVDYLNTNKSTALANEMRYFGPTYHGVRIKCEGDLEPGKTQAQGAFEAVKIPVSHKIFSAGHLLPIADRIKIPILSTSIPRKADYEAGSTSTQGGRGPRTKKGREDWNPRARDLNAEWLMTTDEAIAKVTTVPFRDWATKQYYPGTVIFARQDHKPLYPLHLHALWRYNKYLLEPLMTRASEIHADSDTSEVDKEISKEKFSTYHRHFLTFQSTDVDRQLPSPYDVKKRVGSLKRKAVKGLFARAAKRARWEWTSDGDEEVEEEEEEEDEEAIRADEDGDLYSSCREHSLYMLREECCAHCADQVERSTEVIPVYCNSGFTQRTPTVSGLEVERVGSRDHAEHVRVVREYFIVRRQVDIDVVGYLVLMTTSPQHGYTRCDLGKDYLRKNELVRDVILGYLGPEMMTVFPAVVINIVTFTLGMMQITFLSFPESLPPPADVWDAADLAYLSKQPFRPIRMHHPIRRMRYSRLSTLPQARPQTTMSTAQKDIENVPVDISLLPERERRELVIAETASITNGTTLGASSSLQPVKSLTISTQGKPLTPAYNTDGSIAYLSDRTQRSLGNCVLTDADKMEVISTTYFWGPGKDPVLHLIGAAGKNDEIKIASKWTSRAQTFVLPDDRTFEWHYKREKGFVGIDQKGDEKKGTALVLTMEEKRVAALIRNDHTRTLGSKSCSAGNGGELILGELAARGKESVSEAVVVATCQPMLKKEVDRRRTVQIGMISSNVSAQCSGIVHQ</sequence>
<name>A0A6G1JT10_9PLEO</name>
<feature type="region of interest" description="Disordered" evidence="5">
    <location>
        <begin position="638"/>
        <end position="662"/>
    </location>
</feature>
<dbReference type="EMBL" id="MU005785">
    <property type="protein sequence ID" value="KAF2703744.1"/>
    <property type="molecule type" value="Genomic_DNA"/>
</dbReference>
<gene>
    <name evidence="7" type="ORF">K504DRAFT_495291</name>
</gene>
<evidence type="ECO:0000256" key="3">
    <source>
        <dbReference type="ARBA" id="ARBA00022833"/>
    </source>
</evidence>
<evidence type="ECO:0000256" key="1">
    <source>
        <dbReference type="ARBA" id="ARBA00022723"/>
    </source>
</evidence>
<evidence type="ECO:0000256" key="2">
    <source>
        <dbReference type="ARBA" id="ARBA00022771"/>
    </source>
</evidence>
<protein>
    <recommendedName>
        <fullName evidence="6">MYND-type domain-containing protein</fullName>
    </recommendedName>
</protein>
<feature type="region of interest" description="Disordered" evidence="5">
    <location>
        <begin position="1"/>
        <end position="76"/>
    </location>
</feature>
<dbReference type="OrthoDB" id="437457at2759"/>
<dbReference type="Proteomes" id="UP000799428">
    <property type="component" value="Unassembled WGS sequence"/>
</dbReference>
<dbReference type="PROSITE" id="PS50865">
    <property type="entry name" value="ZF_MYND_2"/>
    <property type="match status" value="1"/>
</dbReference>
<evidence type="ECO:0000259" key="6">
    <source>
        <dbReference type="PROSITE" id="PS50865"/>
    </source>
</evidence>
<dbReference type="InterPro" id="IPR002893">
    <property type="entry name" value="Znf_MYND"/>
</dbReference>
<keyword evidence="1" id="KW-0479">Metal-binding</keyword>